<evidence type="ECO:0000313" key="4">
    <source>
        <dbReference type="Proteomes" id="UP000187550"/>
    </source>
</evidence>
<dbReference type="AlphaFoldDB" id="A0A1U7PLN9"/>
<evidence type="ECO:0000313" key="3">
    <source>
        <dbReference type="EMBL" id="SIT76060.1"/>
    </source>
</evidence>
<dbReference type="Pfam" id="PF07995">
    <property type="entry name" value="GSDH"/>
    <property type="match status" value="1"/>
</dbReference>
<keyword evidence="4" id="KW-1185">Reference proteome</keyword>
<dbReference type="PANTHER" id="PTHR19328">
    <property type="entry name" value="HEDGEHOG-INTERACTING PROTEIN"/>
    <property type="match status" value="1"/>
</dbReference>
<reference evidence="4" key="1">
    <citation type="submission" date="2017-01" db="EMBL/GenBank/DDBJ databases">
        <authorList>
            <person name="Varghese N."/>
            <person name="Submissions S."/>
        </authorList>
    </citation>
    <scope>NUCLEOTIDE SEQUENCE [LARGE SCALE GENOMIC DNA]</scope>
    <source>
        <strain evidence="4">MNA4</strain>
    </source>
</reference>
<dbReference type="PANTHER" id="PTHR19328:SF13">
    <property type="entry name" value="HIPL1 PROTEIN"/>
    <property type="match status" value="1"/>
</dbReference>
<dbReference type="InterPro" id="IPR012938">
    <property type="entry name" value="Glc/Sorbosone_DH"/>
</dbReference>
<dbReference type="PROSITE" id="PS51257">
    <property type="entry name" value="PROKAR_LIPOPROTEIN"/>
    <property type="match status" value="1"/>
</dbReference>
<dbReference type="SUPFAM" id="SSF50952">
    <property type="entry name" value="Soluble quinoprotein glucose dehydrogenase"/>
    <property type="match status" value="1"/>
</dbReference>
<dbReference type="OrthoDB" id="9770043at2"/>
<dbReference type="Proteomes" id="UP000187550">
    <property type="component" value="Unassembled WGS sequence"/>
</dbReference>
<sequence length="365" mass="38996">MRLSFAAAAVLVLFLAACSGKPDSAGRETVPAQPDSSGTRDGPAVDASADLNDGEQIRVLAADLQAPWSIARHGDTFYVSERAGTIAEITAGEVRRMAVNLSAPLSGAAEAGLMGFVLKTDFPESGEAFAFYTYDDASGPASRIVTLRRDNEAWTETEIHLDRIPSGRVHHGGRLAFSPEGVLFATIGDRMAPDTAQDPDSPNGKIVRMEPGGTFRIHSLGHRNPQGLAWSDDGTMYAIEHGQNAHDELNRIVEGRNYGWPLIEGTEQREGYETPIATSGPDETWAPSGLAYHDGALYAGALRGEALLVFDPATGKLVRSIGGYGRIRDVYADGASVFFITNNTDGRGNPRKGDDRLIELVNAGK</sequence>
<protein>
    <submittedName>
        <fullName evidence="3">Glucose/arabinose dehydrogenase, beta-propeller fold</fullName>
    </submittedName>
</protein>
<dbReference type="Gene3D" id="2.120.10.30">
    <property type="entry name" value="TolB, C-terminal domain"/>
    <property type="match status" value="1"/>
</dbReference>
<feature type="region of interest" description="Disordered" evidence="1">
    <location>
        <begin position="22"/>
        <end position="48"/>
    </location>
</feature>
<evidence type="ECO:0000259" key="2">
    <source>
        <dbReference type="Pfam" id="PF07995"/>
    </source>
</evidence>
<proteinExistence type="predicted"/>
<dbReference type="RefSeq" id="WP_076757413.1">
    <property type="nucleotide sequence ID" value="NZ_FTPL01000001.1"/>
</dbReference>
<name>A0A1U7PLN9_9BACI</name>
<dbReference type="STRING" id="550447.SAMN05428946_1219"/>
<gene>
    <name evidence="3" type="ORF">SAMN05428946_1219</name>
</gene>
<evidence type="ECO:0000256" key="1">
    <source>
        <dbReference type="SAM" id="MobiDB-lite"/>
    </source>
</evidence>
<dbReference type="InterPro" id="IPR011042">
    <property type="entry name" value="6-blade_b-propeller_TolB-like"/>
</dbReference>
<dbReference type="EMBL" id="FTPL01000001">
    <property type="protein sequence ID" value="SIT76060.1"/>
    <property type="molecule type" value="Genomic_DNA"/>
</dbReference>
<organism evidence="3 4">
    <name type="scientific">Edaphobacillus lindanitolerans</name>
    <dbReference type="NCBI Taxonomy" id="550447"/>
    <lineage>
        <taxon>Bacteria</taxon>
        <taxon>Bacillati</taxon>
        <taxon>Bacillota</taxon>
        <taxon>Bacilli</taxon>
        <taxon>Bacillales</taxon>
        <taxon>Bacillaceae</taxon>
        <taxon>Edaphobacillus</taxon>
    </lineage>
</organism>
<accession>A0A1U7PLN9</accession>
<dbReference type="InterPro" id="IPR011041">
    <property type="entry name" value="Quinoprot_gluc/sorb_DH_b-prop"/>
</dbReference>
<feature type="domain" description="Glucose/Sorbosone dehydrogenase" evidence="2">
    <location>
        <begin position="64"/>
        <end position="347"/>
    </location>
</feature>